<keyword evidence="2" id="KW-1185">Reference proteome</keyword>
<protein>
    <submittedName>
        <fullName evidence="1">Fungal-specific transcription factor domain-containing protein</fullName>
    </submittedName>
</protein>
<accession>A0ACB8U287</accession>
<dbReference type="Proteomes" id="UP001055072">
    <property type="component" value="Unassembled WGS sequence"/>
</dbReference>
<evidence type="ECO:0000313" key="2">
    <source>
        <dbReference type="Proteomes" id="UP001055072"/>
    </source>
</evidence>
<gene>
    <name evidence="1" type="ORF">BDY19DRAFT_891507</name>
</gene>
<proteinExistence type="predicted"/>
<name>A0ACB8U287_9APHY</name>
<reference evidence="1" key="1">
    <citation type="journal article" date="2021" name="Environ. Microbiol.">
        <title>Gene family expansions and transcriptome signatures uncover fungal adaptations to wood decay.</title>
        <authorList>
            <person name="Hage H."/>
            <person name="Miyauchi S."/>
            <person name="Viragh M."/>
            <person name="Drula E."/>
            <person name="Min B."/>
            <person name="Chaduli D."/>
            <person name="Navarro D."/>
            <person name="Favel A."/>
            <person name="Norest M."/>
            <person name="Lesage-Meessen L."/>
            <person name="Balint B."/>
            <person name="Merenyi Z."/>
            <person name="de Eugenio L."/>
            <person name="Morin E."/>
            <person name="Martinez A.T."/>
            <person name="Baldrian P."/>
            <person name="Stursova M."/>
            <person name="Martinez M.J."/>
            <person name="Novotny C."/>
            <person name="Magnuson J.K."/>
            <person name="Spatafora J.W."/>
            <person name="Maurice S."/>
            <person name="Pangilinan J."/>
            <person name="Andreopoulos W."/>
            <person name="LaButti K."/>
            <person name="Hundley H."/>
            <person name="Na H."/>
            <person name="Kuo A."/>
            <person name="Barry K."/>
            <person name="Lipzen A."/>
            <person name="Henrissat B."/>
            <person name="Riley R."/>
            <person name="Ahrendt S."/>
            <person name="Nagy L.G."/>
            <person name="Grigoriev I.V."/>
            <person name="Martin F."/>
            <person name="Rosso M.N."/>
        </authorList>
    </citation>
    <scope>NUCLEOTIDE SEQUENCE</scope>
    <source>
        <strain evidence="1">CBS 384.51</strain>
    </source>
</reference>
<sequence>MAGPSFQQSYQSGRLHSGYVMHTPLDGHPHHSLQSVQDDYDDGDDDGLGELPPGSGLNGYSSSGVEASGNKAGDKQVRRRSSKACDQCRKSKCKCERSSPAEPCKNCILLGTACTFLGPSRKRGPPKGYIDAIEARLHQTEALVGILLASKDSRAKSLLEDLSEDSLAKEIIDRVNNSPYGHKGRKRGGNSGASRTKTTPSSEPKEDNPPPPAQPIHEWQDTVTSHLNSRAAQRNTAIANGESFGETGAAAPLPTNGTGAGKKSDDDALRERNGRPVLSVHPPRDDSVSVTSPGSNADGGGNEQPRRQKRRVDNSDLNGASSHANSPASTSLRSPEPRDVATDYETQDEDEESGEDELALAVGQLSMNEDLQVRYHGKASGLHLLNASERDDGRSEGGIWRFPKARVWPPIAADARTPTKTEDEWSTRLPSLDIQEHLLEVYFTYVHSQLPIVHKKSFMEIFRTGNLGTMDSPQAASTPSSQGGIPRMLRIPTLLLLSMFSIAARYSTVASPPPVPGAMWVAGDDFMADAKVILDSSYAQSRPSTCQALLLLGYREIGIGAMAQAWLYIGMAVRMAQDLGLHKNADQWHNVGQTLFTSEELQERKRIWYGCVVMDKYVSSYIGRPVAIFEHDFDTELPSVEESDELETWATHLSPVYLDDGTEEHSPAPLTSTGRVISCFNESAKLSIILSMIMQTIYPIRPHSFRQTEFTRIEQLLNKWYIELPEHLRFDANTPKYATLPPHILTLHMQYWCTVLLLHRPFIRHLASSNTKGLSPTSRETELRANSRKHYDQCVQAANMITSVVAVFIKHHCPRRASVFLCYYVFSAAVMHVQTLTAYPSDPPASSGLRKCVEMLERMQRVWPSAWRAKELIHGSKVQALKETAQSSPERMKRAAESHSDDIRSESRLTNGGVYRQAPPVYTDDGPTGSQMTYPLNLDSHHAESPTYYQSYPRWTPNGALGSMSGSLSTSVLPQTYSTGLIDERIQRHPDRQGRYPQYWNDYSSLGQMDPTYALPVINDLANDPQAGQSMYMPDQYSIYSASTVF</sequence>
<dbReference type="EMBL" id="MU274914">
    <property type="protein sequence ID" value="KAI0088316.1"/>
    <property type="molecule type" value="Genomic_DNA"/>
</dbReference>
<comment type="caution">
    <text evidence="1">The sequence shown here is derived from an EMBL/GenBank/DDBJ whole genome shotgun (WGS) entry which is preliminary data.</text>
</comment>
<organism evidence="1 2">
    <name type="scientific">Irpex rosettiformis</name>
    <dbReference type="NCBI Taxonomy" id="378272"/>
    <lineage>
        <taxon>Eukaryota</taxon>
        <taxon>Fungi</taxon>
        <taxon>Dikarya</taxon>
        <taxon>Basidiomycota</taxon>
        <taxon>Agaricomycotina</taxon>
        <taxon>Agaricomycetes</taxon>
        <taxon>Polyporales</taxon>
        <taxon>Irpicaceae</taxon>
        <taxon>Irpex</taxon>
    </lineage>
</organism>
<evidence type="ECO:0000313" key="1">
    <source>
        <dbReference type="EMBL" id="KAI0088316.1"/>
    </source>
</evidence>